<name>A0AAW0PHX8_9GOBI</name>
<evidence type="ECO:0000256" key="2">
    <source>
        <dbReference type="SAM" id="MobiDB-lite"/>
    </source>
</evidence>
<evidence type="ECO:0000313" key="3">
    <source>
        <dbReference type="EMBL" id="KAK7929300.1"/>
    </source>
</evidence>
<dbReference type="EMBL" id="JBBPFD010000004">
    <property type="protein sequence ID" value="KAK7929300.1"/>
    <property type="molecule type" value="Genomic_DNA"/>
</dbReference>
<feature type="coiled-coil region" evidence="1">
    <location>
        <begin position="348"/>
        <end position="410"/>
    </location>
</feature>
<sequence>MRDGKRLTVCERERERERVVRRERVLRKKVGRERVCRSTASTLRFGEFCYICCGPFPEVSDLAMRVLNSIAYKSLALDEEATDMSHRRNFNQNKMRAAVQAPSAEFTSPNREDRMKLIDLQRQLQEQVFMSCMQKSRIQQLEKELLQKEALPVKTEDPRRDQENHQADLNRQHQEQLAINLKQKRRLKETVEQKEALELKVEKLQKELDERSEENLQVQELKHQLHKSEETNDRLLHINKVLKWKVQDLENVVQHKEALQNKVGGLQKELTEARELNEVRQKQLQKEQEEKQDLQNKLLSVESALAEEKKTARGSYEQTPQCGRKTDEEATNKLLSVEFALTEQKKTAEEAKNKLLRVDSALMEEKNTAEETKQKLLSVQSALTEEKQAAEAAREKASELEECLNIERTRVQVLQGDLDTQKITFKAVLEKSSCAQHALGKPWSTFVPASTGVRWECESASIELIGSNRANKDTAVSGGIMCCEAWINECTWIELHISHTVSLCECHHPLTSTVTVRKKQPPVPEDLPGTTGESERVKRVKAARETGQSI</sequence>
<dbReference type="Proteomes" id="UP001460270">
    <property type="component" value="Unassembled WGS sequence"/>
</dbReference>
<keyword evidence="1" id="KW-0175">Coiled coil</keyword>
<proteinExistence type="predicted"/>
<evidence type="ECO:0000256" key="1">
    <source>
        <dbReference type="SAM" id="Coils"/>
    </source>
</evidence>
<organism evidence="3 4">
    <name type="scientific">Mugilogobius chulae</name>
    <name type="common">yellowstripe goby</name>
    <dbReference type="NCBI Taxonomy" id="88201"/>
    <lineage>
        <taxon>Eukaryota</taxon>
        <taxon>Metazoa</taxon>
        <taxon>Chordata</taxon>
        <taxon>Craniata</taxon>
        <taxon>Vertebrata</taxon>
        <taxon>Euteleostomi</taxon>
        <taxon>Actinopterygii</taxon>
        <taxon>Neopterygii</taxon>
        <taxon>Teleostei</taxon>
        <taxon>Neoteleostei</taxon>
        <taxon>Acanthomorphata</taxon>
        <taxon>Gobiaria</taxon>
        <taxon>Gobiiformes</taxon>
        <taxon>Gobioidei</taxon>
        <taxon>Gobiidae</taxon>
        <taxon>Gobionellinae</taxon>
        <taxon>Mugilogobius</taxon>
    </lineage>
</organism>
<comment type="caution">
    <text evidence="3">The sequence shown here is derived from an EMBL/GenBank/DDBJ whole genome shotgun (WGS) entry which is preliminary data.</text>
</comment>
<evidence type="ECO:0000313" key="4">
    <source>
        <dbReference type="Proteomes" id="UP001460270"/>
    </source>
</evidence>
<feature type="region of interest" description="Disordered" evidence="2">
    <location>
        <begin position="149"/>
        <end position="169"/>
    </location>
</feature>
<gene>
    <name evidence="3" type="ORF">WMY93_005695</name>
</gene>
<feature type="region of interest" description="Disordered" evidence="2">
    <location>
        <begin position="518"/>
        <end position="550"/>
    </location>
</feature>
<feature type="region of interest" description="Disordered" evidence="2">
    <location>
        <begin position="307"/>
        <end position="329"/>
    </location>
</feature>
<protein>
    <submittedName>
        <fullName evidence="3">Uncharacterized protein</fullName>
    </submittedName>
</protein>
<dbReference type="AlphaFoldDB" id="A0AAW0PHX8"/>
<feature type="compositionally biased region" description="Basic and acidic residues" evidence="2">
    <location>
        <begin position="154"/>
        <end position="169"/>
    </location>
</feature>
<accession>A0AAW0PHX8</accession>
<keyword evidence="4" id="KW-1185">Reference proteome</keyword>
<reference evidence="4" key="1">
    <citation type="submission" date="2024-04" db="EMBL/GenBank/DDBJ databases">
        <title>Salinicola lusitanus LLJ914,a marine bacterium isolated from the Okinawa Trough.</title>
        <authorList>
            <person name="Li J."/>
        </authorList>
    </citation>
    <scope>NUCLEOTIDE SEQUENCE [LARGE SCALE GENOMIC DNA]</scope>
</reference>